<dbReference type="AlphaFoldDB" id="A0A564ZHM6"/>
<evidence type="ECO:0000256" key="2">
    <source>
        <dbReference type="ARBA" id="ARBA00023136"/>
    </source>
</evidence>
<evidence type="ECO:0000256" key="1">
    <source>
        <dbReference type="ARBA" id="ARBA00004370"/>
    </source>
</evidence>
<comment type="subcellular location">
    <subcellularLocation>
        <location evidence="1">Membrane</location>
    </subcellularLocation>
</comment>
<evidence type="ECO:0000313" key="5">
    <source>
        <dbReference type="EMBL" id="VUZ84162.1"/>
    </source>
</evidence>
<dbReference type="Gene3D" id="3.40.710.10">
    <property type="entry name" value="DD-peptidase/beta-lactamase superfamily"/>
    <property type="match status" value="1"/>
</dbReference>
<keyword evidence="2" id="KW-0472">Membrane</keyword>
<dbReference type="InterPro" id="IPR050515">
    <property type="entry name" value="Beta-lactam/transpept"/>
</dbReference>
<dbReference type="InterPro" id="IPR001460">
    <property type="entry name" value="PCN-bd_Tpept"/>
</dbReference>
<reference evidence="5 6" key="1">
    <citation type="submission" date="2019-07" db="EMBL/GenBank/DDBJ databases">
        <authorList>
            <person name="Cremers G."/>
        </authorList>
    </citation>
    <scope>NUCLEOTIDE SEQUENCE [LARGE SCALE GENOMIC DNA]</scope>
</reference>
<dbReference type="Gene3D" id="3.90.1310.10">
    <property type="entry name" value="Penicillin-binding protein 2a (Domain 2)"/>
    <property type="match status" value="1"/>
</dbReference>
<keyword evidence="6" id="KW-1185">Reference proteome</keyword>
<accession>A0A564ZHM6</accession>
<organism evidence="5 6">
    <name type="scientific">Candidatus Methylomirabilis lanthanidiphila</name>
    <dbReference type="NCBI Taxonomy" id="2211376"/>
    <lineage>
        <taxon>Bacteria</taxon>
        <taxon>Candidatus Methylomirabilota</taxon>
        <taxon>Candidatus Methylomirabilia</taxon>
        <taxon>Candidatus Methylomirabilales</taxon>
        <taxon>Candidatus Methylomirabilaceae</taxon>
        <taxon>Candidatus Methylomirabilis</taxon>
    </lineage>
</organism>
<feature type="domain" description="Penicillin-binding protein dimerisation" evidence="4">
    <location>
        <begin position="75"/>
        <end position="216"/>
    </location>
</feature>
<dbReference type="SUPFAM" id="SSF56519">
    <property type="entry name" value="Penicillin binding protein dimerisation domain"/>
    <property type="match status" value="1"/>
</dbReference>
<proteinExistence type="predicted"/>
<dbReference type="GO" id="GO:0005886">
    <property type="term" value="C:plasma membrane"/>
    <property type="evidence" value="ECO:0007669"/>
    <property type="project" value="TreeGrafter"/>
</dbReference>
<dbReference type="GO" id="GO:0008658">
    <property type="term" value="F:penicillin binding"/>
    <property type="evidence" value="ECO:0007669"/>
    <property type="project" value="InterPro"/>
</dbReference>
<dbReference type="PANTHER" id="PTHR30627:SF1">
    <property type="entry name" value="PEPTIDOGLYCAN D,D-TRANSPEPTIDASE FTSI"/>
    <property type="match status" value="1"/>
</dbReference>
<gene>
    <name evidence="5" type="ORF">MELA_00528</name>
</gene>
<dbReference type="InterPro" id="IPR005311">
    <property type="entry name" value="PBP_dimer"/>
</dbReference>
<dbReference type="InterPro" id="IPR012338">
    <property type="entry name" value="Beta-lactam/transpept-like"/>
</dbReference>
<sequence>MLMRRRTRERSSNKEEITPAAAKRALLRRRAIVLFCSLAAALVVVSGQLFSLQIYRYPELIKAANGQTLRRVPSVARRGTIYDRNGRELAISIGTASIFVRPAEVEDPEGTSAALSAALSLPVEKIRAQLRSKKSLLYIKRSAPLEEAEAVTRLALKGIGFDAQSKRFYPKAQQAAHLMGFVGTDDQGLEGLELQYDAFLAGKRQWVVRQQDAKRRPIFREEADEAQGADLHLTIDEVIQYITERELEAAVSQSGALSGSAIVMNPFNGEILALANYPTFDPNLYGEASAFARRNRAVVDYYEPGSAFKAIVGAGALEERLVRPEDRFNGEGGAIEVGGVTIRDHERFDSLTFAEVLAHSSNVGAIKVGQRLGKSHYYDYISGFGFGNLTKIDLPGETPGLIRRPKEWSALSLASLSIGQEISVSPLQMLVAMSAIANGGVLVRPYIAQSIVAADGKVIRENTPMQIRRVISEDTARTLAAILKGVVTEGTGKAAAVEGFEVAGKTGTSQKTDRTTGRYSRQKVVASFVGFVPVERPQLAIIVIIDEPTTLRWGGSIAAPTFREIARESLKHLRKGPVGQEPLRLAEGIRHATFRLN</sequence>
<feature type="domain" description="Penicillin-binding protein transpeptidase" evidence="3">
    <location>
        <begin position="259"/>
        <end position="566"/>
    </location>
</feature>
<dbReference type="Gene3D" id="3.30.450.330">
    <property type="match status" value="1"/>
</dbReference>
<dbReference type="Proteomes" id="UP000334340">
    <property type="component" value="Unassembled WGS sequence"/>
</dbReference>
<name>A0A564ZHM6_9BACT</name>
<protein>
    <submittedName>
        <fullName evidence="5">Penicillin-binding protein 2</fullName>
    </submittedName>
</protein>
<dbReference type="EMBL" id="CABIKM010000006">
    <property type="protein sequence ID" value="VUZ84162.1"/>
    <property type="molecule type" value="Genomic_DNA"/>
</dbReference>
<evidence type="ECO:0000313" key="6">
    <source>
        <dbReference type="Proteomes" id="UP000334340"/>
    </source>
</evidence>
<dbReference type="PANTHER" id="PTHR30627">
    <property type="entry name" value="PEPTIDOGLYCAN D,D-TRANSPEPTIDASE"/>
    <property type="match status" value="1"/>
</dbReference>
<dbReference type="GO" id="GO:0071555">
    <property type="term" value="P:cell wall organization"/>
    <property type="evidence" value="ECO:0007669"/>
    <property type="project" value="TreeGrafter"/>
</dbReference>
<evidence type="ECO:0000259" key="3">
    <source>
        <dbReference type="Pfam" id="PF00905"/>
    </source>
</evidence>
<dbReference type="SUPFAM" id="SSF56601">
    <property type="entry name" value="beta-lactamase/transpeptidase-like"/>
    <property type="match status" value="1"/>
</dbReference>
<dbReference type="Pfam" id="PF00905">
    <property type="entry name" value="Transpeptidase"/>
    <property type="match status" value="1"/>
</dbReference>
<dbReference type="InterPro" id="IPR036138">
    <property type="entry name" value="PBP_dimer_sf"/>
</dbReference>
<dbReference type="Pfam" id="PF03717">
    <property type="entry name" value="PBP_dimer"/>
    <property type="match status" value="1"/>
</dbReference>
<evidence type="ECO:0000259" key="4">
    <source>
        <dbReference type="Pfam" id="PF03717"/>
    </source>
</evidence>